<dbReference type="InterPro" id="IPR001245">
    <property type="entry name" value="Ser-Thr/Tyr_kinase_cat_dom"/>
</dbReference>
<dbReference type="CDD" id="cd21037">
    <property type="entry name" value="MLKL_NTD"/>
    <property type="match status" value="1"/>
</dbReference>
<name>A0A074SZQ5_9AGAM</name>
<evidence type="ECO:0000256" key="2">
    <source>
        <dbReference type="SAM" id="MobiDB-lite"/>
    </source>
</evidence>
<dbReference type="PROSITE" id="PS00109">
    <property type="entry name" value="PROTEIN_KINASE_TYR"/>
    <property type="match status" value="1"/>
</dbReference>
<feature type="domain" description="N-terminal Ras-GEF" evidence="5">
    <location>
        <begin position="661"/>
        <end position="791"/>
    </location>
</feature>
<dbReference type="GO" id="GO:0007264">
    <property type="term" value="P:small GTPase-mediated signal transduction"/>
    <property type="evidence" value="ECO:0007669"/>
    <property type="project" value="InterPro"/>
</dbReference>
<dbReference type="GO" id="GO:0004674">
    <property type="term" value="F:protein serine/threonine kinase activity"/>
    <property type="evidence" value="ECO:0007669"/>
    <property type="project" value="TreeGrafter"/>
</dbReference>
<dbReference type="Proteomes" id="UP000027456">
    <property type="component" value="Unassembled WGS sequence"/>
</dbReference>
<evidence type="ECO:0000313" key="7">
    <source>
        <dbReference type="Proteomes" id="UP000027456"/>
    </source>
</evidence>
<dbReference type="Pfam" id="PF00618">
    <property type="entry name" value="RasGEF_N"/>
    <property type="match status" value="1"/>
</dbReference>
<dbReference type="InterPro" id="IPR011009">
    <property type="entry name" value="Kinase-like_dom_sf"/>
</dbReference>
<dbReference type="AlphaFoldDB" id="A0A074SZQ5"/>
<dbReference type="InterPro" id="IPR051681">
    <property type="entry name" value="Ser/Thr_Kinases-Pseudokinases"/>
</dbReference>
<dbReference type="Gene3D" id="1.10.510.10">
    <property type="entry name" value="Transferase(Phosphotransferase) domain 1"/>
    <property type="match status" value="1"/>
</dbReference>
<dbReference type="InterPro" id="IPR019804">
    <property type="entry name" value="Ras_G-nucl-exch_fac_CS"/>
</dbReference>
<dbReference type="Gene3D" id="1.20.930.20">
    <property type="entry name" value="Adaptor protein Cbl, N-terminal domain"/>
    <property type="match status" value="1"/>
</dbReference>
<proteinExistence type="predicted"/>
<keyword evidence="7" id="KW-1185">Reference proteome</keyword>
<dbReference type="PANTHER" id="PTHR44329">
    <property type="entry name" value="SERINE/THREONINE-PROTEIN KINASE TNNI3K-RELATED"/>
    <property type="match status" value="1"/>
</dbReference>
<sequence length="1076" mass="121902">MDLGVPNELLDIVFAAARDIHKRSQDISVHRRQCTQLAQRCAELVNTLREQEGSLGDSKLREAVDELEDVLIKIRKRVIEWANLGRVKSFMRQEQVAVDIEKFNGLLDTHVLKFQMVTAIELHRQQRKLDLYRQNDQEEVKDMLHKIIRSVDDLSAAVGMRDDVPKLMQSIQEELKDEQPGTEEYQVLRGGLDTLHVKTGILPPLTNLTGQVTRLSEHPVAEGGNADIYEGRWVGQEQVMLKAIRHVESGSAIRRFQREVDIWRRLEHKNILRFYGICYIGPRLFAVAPWAEGGNLLTFIRKNPECDRMRLLSEVASGLKYLHTFRPMIVHGDLRAANVVVSASEEALLTDFGLSKIVAEEEGIDVASTSLENAGSSRWMAPELFQVEVDASTSSLGVTSASDVWSFGMLCLEVLTGQPPFYPKHRIDGQVIATLIQGNLPERPEPREAMYQRGLSDEMWSLMNRCWGWKSNSRPEMRNLASEVRKLHTEYLRKYGVTSLSGNTLGISQAMSLFDGSVWDSHTNLANLADLLPTPPTSSGLSSSPGSSRFGQGPLNDSPSAFNNELPRTPATPYMPGTGAVPIPRTPQRPQIATPSLGGLNLGSSPDSGPSSSYNWQRSLDRSPTILRVPQHRHRAGSVLSHQSDIAGPHPEGHAIINYDEQGNVLTGNLEGLVMRLLHSTHTAVMDKQFRECFITVYRGFARVEDLWPMLVDRYKNEMSRATTAYNPQKEQMKLGDSMLAILNDWLDLQAIEPKDQTFLLQILEFINESFSNEPLDANWSRLQEKLRGHLIKPNQPTNRAHSAAAGRMKWSELNPADVAKQLMRIESDLFQRILPSDCAARLKNIADEELLNIPRFFKNNYRVEDWCLSLILFIDANEIEKRAQVITFLKRVAEESLKIRAFSSAHAIMSALTHVYVNGLEYTWRLVDRRVKEGLKQMSQLLSDTDKYKEALNSSLQLPSVPILSTHLRDLSRTYKEMQTQVVVDGEELVNFQKFAEVWRSIKELMKYQSPRPRITEDPVIAGYLEYAFAQIDGNPGLQDELKAKSEELHRKEVRDFNLRRLGMEDAGFRPPKRK</sequence>
<protein>
    <submittedName>
        <fullName evidence="6">RasGEF domain protein</fullName>
    </submittedName>
</protein>
<dbReference type="EMBL" id="AZST01000008">
    <property type="protein sequence ID" value="KEP55257.1"/>
    <property type="molecule type" value="Genomic_DNA"/>
</dbReference>
<evidence type="ECO:0000259" key="5">
    <source>
        <dbReference type="PROSITE" id="PS50212"/>
    </source>
</evidence>
<evidence type="ECO:0000259" key="3">
    <source>
        <dbReference type="PROSITE" id="PS50009"/>
    </source>
</evidence>
<feature type="compositionally biased region" description="Low complexity" evidence="2">
    <location>
        <begin position="537"/>
        <end position="548"/>
    </location>
</feature>
<dbReference type="InterPro" id="IPR059179">
    <property type="entry name" value="MLKL-like_MCAfunc"/>
</dbReference>
<dbReference type="PROSITE" id="PS50011">
    <property type="entry name" value="PROTEIN_KINASE_DOM"/>
    <property type="match status" value="1"/>
</dbReference>
<evidence type="ECO:0000313" key="6">
    <source>
        <dbReference type="EMBL" id="KEP55257.1"/>
    </source>
</evidence>
<dbReference type="InterPro" id="IPR036964">
    <property type="entry name" value="RASGEF_cat_dom_sf"/>
</dbReference>
<gene>
    <name evidence="6" type="ORF">V565_006300</name>
</gene>
<dbReference type="PROSITE" id="PS50009">
    <property type="entry name" value="RASGEF_CAT"/>
    <property type="match status" value="1"/>
</dbReference>
<dbReference type="OrthoDB" id="4062651at2759"/>
<keyword evidence="1" id="KW-0344">Guanine-nucleotide releasing factor</keyword>
<evidence type="ECO:0000256" key="1">
    <source>
        <dbReference type="PROSITE-ProRule" id="PRU00168"/>
    </source>
</evidence>
<accession>A0A074SZQ5</accession>
<dbReference type="Gene3D" id="1.20.870.10">
    <property type="entry name" value="Son of sevenless (SoS) protein Chain: S domain 1"/>
    <property type="match status" value="1"/>
</dbReference>
<reference evidence="6 7" key="1">
    <citation type="submission" date="2013-12" db="EMBL/GenBank/DDBJ databases">
        <authorList>
            <person name="Cubeta M."/>
            <person name="Pakala S."/>
            <person name="Fedorova N."/>
            <person name="Thomas E."/>
            <person name="Dean R."/>
            <person name="Jabaji S."/>
            <person name="Neate S."/>
            <person name="Toda T."/>
            <person name="Tavantzis S."/>
            <person name="Vilgalys R."/>
            <person name="Bharathan N."/>
            <person name="Pakala S."/>
            <person name="Losada L.S."/>
            <person name="Zafar N."/>
            <person name="Nierman W."/>
        </authorList>
    </citation>
    <scope>NUCLEOTIDE SEQUENCE [LARGE SCALE GENOMIC DNA]</scope>
    <source>
        <strain evidence="6 7">123E</strain>
    </source>
</reference>
<feature type="domain" description="Ras-GEF" evidence="3">
    <location>
        <begin position="815"/>
        <end position="1053"/>
    </location>
</feature>
<dbReference type="InterPro" id="IPR000719">
    <property type="entry name" value="Prot_kinase_dom"/>
</dbReference>
<organism evidence="6 7">
    <name type="scientific">Rhizoctonia solani 123E</name>
    <dbReference type="NCBI Taxonomy" id="1423351"/>
    <lineage>
        <taxon>Eukaryota</taxon>
        <taxon>Fungi</taxon>
        <taxon>Dikarya</taxon>
        <taxon>Basidiomycota</taxon>
        <taxon>Agaricomycotina</taxon>
        <taxon>Agaricomycetes</taxon>
        <taxon>Cantharellales</taxon>
        <taxon>Ceratobasidiaceae</taxon>
        <taxon>Rhizoctonia</taxon>
    </lineage>
</organism>
<evidence type="ECO:0000259" key="4">
    <source>
        <dbReference type="PROSITE" id="PS50011"/>
    </source>
</evidence>
<dbReference type="Gene3D" id="1.10.840.10">
    <property type="entry name" value="Ras guanine-nucleotide exchange factors catalytic domain"/>
    <property type="match status" value="1"/>
</dbReference>
<feature type="region of interest" description="Disordered" evidence="2">
    <location>
        <begin position="535"/>
        <end position="615"/>
    </location>
</feature>
<dbReference type="GO" id="GO:0005524">
    <property type="term" value="F:ATP binding"/>
    <property type="evidence" value="ECO:0007669"/>
    <property type="project" value="InterPro"/>
</dbReference>
<dbReference type="SMART" id="SM00147">
    <property type="entry name" value="RasGEF"/>
    <property type="match status" value="1"/>
</dbReference>
<dbReference type="InterPro" id="IPR001895">
    <property type="entry name" value="RASGEF_cat_dom"/>
</dbReference>
<dbReference type="InterPro" id="IPR023578">
    <property type="entry name" value="Ras_GEF_dom_sf"/>
</dbReference>
<dbReference type="InterPro" id="IPR000651">
    <property type="entry name" value="Ras-like_Gua-exchang_fac_N"/>
</dbReference>
<comment type="caution">
    <text evidence="6">The sequence shown here is derived from an EMBL/GenBank/DDBJ whole genome shotgun (WGS) entry which is preliminary data.</text>
</comment>
<dbReference type="Pfam" id="PF00617">
    <property type="entry name" value="RasGEF"/>
    <property type="match status" value="1"/>
</dbReference>
<dbReference type="SUPFAM" id="SSF56112">
    <property type="entry name" value="Protein kinase-like (PK-like)"/>
    <property type="match status" value="1"/>
</dbReference>
<dbReference type="InterPro" id="IPR008266">
    <property type="entry name" value="Tyr_kinase_AS"/>
</dbReference>
<dbReference type="Pfam" id="PF07714">
    <property type="entry name" value="PK_Tyr_Ser-Thr"/>
    <property type="match status" value="1"/>
</dbReference>
<dbReference type="STRING" id="1423351.A0A074SZQ5"/>
<dbReference type="GO" id="GO:0005085">
    <property type="term" value="F:guanyl-nucleotide exchange factor activity"/>
    <property type="evidence" value="ECO:0007669"/>
    <property type="project" value="UniProtKB-KW"/>
</dbReference>
<dbReference type="PROSITE" id="PS00720">
    <property type="entry name" value="RASGEF"/>
    <property type="match status" value="1"/>
</dbReference>
<dbReference type="HOGENOM" id="CLU_010249_0_0_1"/>
<dbReference type="PROSITE" id="PS50212">
    <property type="entry name" value="RASGEF_NTER"/>
    <property type="match status" value="1"/>
</dbReference>
<dbReference type="SUPFAM" id="SSF48366">
    <property type="entry name" value="Ras GEF"/>
    <property type="match status" value="1"/>
</dbReference>
<dbReference type="GO" id="GO:0007166">
    <property type="term" value="P:cell surface receptor signaling pathway"/>
    <property type="evidence" value="ECO:0007669"/>
    <property type="project" value="InterPro"/>
</dbReference>
<dbReference type="InterPro" id="IPR036537">
    <property type="entry name" value="Adaptor_Cbl_N_dom_sf"/>
</dbReference>
<feature type="compositionally biased region" description="Low complexity" evidence="2">
    <location>
        <begin position="595"/>
        <end position="613"/>
    </location>
</feature>
<dbReference type="PANTHER" id="PTHR44329:SF214">
    <property type="entry name" value="PROTEIN KINASE DOMAIN-CONTAINING PROTEIN"/>
    <property type="match status" value="1"/>
</dbReference>
<feature type="domain" description="Protein kinase" evidence="4">
    <location>
        <begin position="214"/>
        <end position="491"/>
    </location>
</feature>